<evidence type="ECO:0000259" key="9">
    <source>
        <dbReference type="PROSITE" id="PS50883"/>
    </source>
</evidence>
<dbReference type="Gene3D" id="3.30.450.20">
    <property type="entry name" value="PAS domain"/>
    <property type="match status" value="3"/>
</dbReference>
<dbReference type="InterPro" id="IPR001633">
    <property type="entry name" value="EAL_dom"/>
</dbReference>
<dbReference type="FunFam" id="3.20.20.450:FF:000001">
    <property type="entry name" value="Cyclic di-GMP phosphodiesterase yahA"/>
    <property type="match status" value="1"/>
</dbReference>
<dbReference type="PANTHER" id="PTHR44757:SF2">
    <property type="entry name" value="BIOFILM ARCHITECTURE MAINTENANCE PROTEIN MBAA"/>
    <property type="match status" value="1"/>
</dbReference>
<dbReference type="InterPro" id="IPR052155">
    <property type="entry name" value="Biofilm_reg_signaling"/>
</dbReference>
<keyword evidence="5" id="KW-0902">Two-component regulatory system</keyword>
<dbReference type="SUPFAM" id="SSF141868">
    <property type="entry name" value="EAL domain-like"/>
    <property type="match status" value="1"/>
</dbReference>
<dbReference type="CDD" id="cd00130">
    <property type="entry name" value="PAS"/>
    <property type="match status" value="2"/>
</dbReference>
<dbReference type="PANTHER" id="PTHR44757">
    <property type="entry name" value="DIGUANYLATE CYCLASE DGCP"/>
    <property type="match status" value="1"/>
</dbReference>
<organism evidence="10 11">
    <name type="scientific">Paenibacillus mellifer</name>
    <dbReference type="NCBI Taxonomy" id="2937794"/>
    <lineage>
        <taxon>Bacteria</taxon>
        <taxon>Bacillati</taxon>
        <taxon>Bacillota</taxon>
        <taxon>Bacilli</taxon>
        <taxon>Bacillales</taxon>
        <taxon>Paenibacillaceae</taxon>
        <taxon>Paenibacillus</taxon>
    </lineage>
</organism>
<dbReference type="InterPro" id="IPR000014">
    <property type="entry name" value="PAS"/>
</dbReference>
<evidence type="ECO:0000256" key="5">
    <source>
        <dbReference type="ARBA" id="ARBA00023012"/>
    </source>
</evidence>
<dbReference type="InterPro" id="IPR036890">
    <property type="entry name" value="HATPase_C_sf"/>
</dbReference>
<dbReference type="InterPro" id="IPR013655">
    <property type="entry name" value="PAS_fold_3"/>
</dbReference>
<dbReference type="RefSeq" id="WP_248551627.1">
    <property type="nucleotide sequence ID" value="NZ_JALPRK010000007.1"/>
</dbReference>
<dbReference type="InterPro" id="IPR003661">
    <property type="entry name" value="HisK_dim/P_dom"/>
</dbReference>
<dbReference type="Pfam" id="PF00563">
    <property type="entry name" value="EAL"/>
    <property type="match status" value="1"/>
</dbReference>
<dbReference type="InterPro" id="IPR001610">
    <property type="entry name" value="PAC"/>
</dbReference>
<dbReference type="SMART" id="SM00091">
    <property type="entry name" value="PAS"/>
    <property type="match status" value="3"/>
</dbReference>
<dbReference type="GO" id="GO:0005524">
    <property type="term" value="F:ATP binding"/>
    <property type="evidence" value="ECO:0007669"/>
    <property type="project" value="UniProtKB-KW"/>
</dbReference>
<sequence length="844" mass="96734">MGIQQLEKDLREALERQEFQLYYQPKLDLASGKITGVEALIRWEHPEQGLLTPTQFIPLAEETNLISPIGEWVLRTACTQSKAWQDAGAPTLIMAVNLSVRQFYQPDFVESVENILHETGLVPSYLELEITEYMTMEIVRIVPILRQLKNLGIKISLDDFGIGYSSLYNFKELPIDIIKIDQCFVNNCLVNMKDATIVKAIIALGHELNVEVVAEGIESKEQLIFLQQNLCDLGQGYLFSKPLPPSEFLVAFHQIEKIFSRDGIPSALFREKWLQEALHKTKQELAVTLRYQQGMTFKLTRHDGKFIHTLCDGELLYRMGLTPEQVVGKEPHEFLPLNDAERKSQYYERAWGGEENVTYEGQYNGIWYLASLRPIHRGRQVAEVIGSAVDISDRIKKEREASLLTQYLVEQESKYRLIGENSQDLIAILDTNGVLQYASPSHIRMFGGEASQFEGNYPFSMVHPDDLALIRERWDEMISTKTSVRLEWRFVKVDETCIWLEGIGTPILTSDGKIDSILVTGREITERKIQEWKLRESEQRYRDISERLAEREEKYRFIAENTQDLVGVVDMEGIVLYASPSHELVLGFSSSEFEGNSAFYFVHPDDLAYVKKQFNDMVTLKSTFDFEWRCKKADGSWVYIETRGTPIFDENRKVVQCVYASRDISERKKAEELLLRTEKLLIVGQMAAGVAHEFRNPLTSIKEFAQLLQQGNEKPEYIELILSEVGRLEAIVWGFLTLAKPQAPEMQEVDAAVVLQQEVLLFSTHSILNNIEIIEEHDSEVPRIYCYENQIKQVIINILQNAVDAMPNGGIIKTQILCHDSEFIKFRFVDQGSGISLERIKSIG</sequence>
<dbReference type="Pfam" id="PF08447">
    <property type="entry name" value="PAS_3"/>
    <property type="match status" value="1"/>
</dbReference>
<feature type="domain" description="PAC" evidence="8">
    <location>
        <begin position="624"/>
        <end position="676"/>
    </location>
</feature>
<dbReference type="Gene3D" id="3.30.565.10">
    <property type="entry name" value="Histidine kinase-like ATPase, C-terminal domain"/>
    <property type="match status" value="1"/>
</dbReference>
<evidence type="ECO:0000313" key="10">
    <source>
        <dbReference type="EMBL" id="MCK8487504.1"/>
    </source>
</evidence>
<dbReference type="EMBL" id="JALPRK010000007">
    <property type="protein sequence ID" value="MCK8487504.1"/>
    <property type="molecule type" value="Genomic_DNA"/>
</dbReference>
<feature type="domain" description="EAL" evidence="9">
    <location>
        <begin position="3"/>
        <end position="256"/>
    </location>
</feature>
<dbReference type="InterPro" id="IPR013656">
    <property type="entry name" value="PAS_4"/>
</dbReference>
<dbReference type="Proteomes" id="UP001139534">
    <property type="component" value="Unassembled WGS sequence"/>
</dbReference>
<dbReference type="InterPro" id="IPR035965">
    <property type="entry name" value="PAS-like_dom_sf"/>
</dbReference>
<dbReference type="InterPro" id="IPR005467">
    <property type="entry name" value="His_kinase_dom"/>
</dbReference>
<dbReference type="CDD" id="cd00082">
    <property type="entry name" value="HisKA"/>
    <property type="match status" value="1"/>
</dbReference>
<dbReference type="SMART" id="SM00388">
    <property type="entry name" value="HisKA"/>
    <property type="match status" value="1"/>
</dbReference>
<dbReference type="InterPro" id="IPR000700">
    <property type="entry name" value="PAS-assoc_C"/>
</dbReference>
<dbReference type="SMART" id="SM00086">
    <property type="entry name" value="PAC"/>
    <property type="match status" value="3"/>
</dbReference>
<dbReference type="SUPFAM" id="SSF55874">
    <property type="entry name" value="ATPase domain of HSP90 chaperone/DNA topoisomerase II/histidine kinase"/>
    <property type="match status" value="1"/>
</dbReference>
<dbReference type="PROSITE" id="PS50883">
    <property type="entry name" value="EAL"/>
    <property type="match status" value="1"/>
</dbReference>
<evidence type="ECO:0000256" key="1">
    <source>
        <dbReference type="ARBA" id="ARBA00022679"/>
    </source>
</evidence>
<evidence type="ECO:0000259" key="7">
    <source>
        <dbReference type="PROSITE" id="PS50112"/>
    </source>
</evidence>
<dbReference type="InterPro" id="IPR035919">
    <property type="entry name" value="EAL_sf"/>
</dbReference>
<evidence type="ECO:0000259" key="6">
    <source>
        <dbReference type="PROSITE" id="PS50109"/>
    </source>
</evidence>
<dbReference type="PROSITE" id="PS50109">
    <property type="entry name" value="HIS_KIN"/>
    <property type="match status" value="1"/>
</dbReference>
<feature type="domain" description="Histidine kinase" evidence="6">
    <location>
        <begin position="689"/>
        <end position="844"/>
    </location>
</feature>
<dbReference type="Gene3D" id="3.20.20.450">
    <property type="entry name" value="EAL domain"/>
    <property type="match status" value="1"/>
</dbReference>
<feature type="domain" description="PAS" evidence="7">
    <location>
        <begin position="551"/>
        <end position="621"/>
    </location>
</feature>
<keyword evidence="4" id="KW-0067">ATP-binding</keyword>
<keyword evidence="11" id="KW-1185">Reference proteome</keyword>
<keyword evidence="3" id="KW-0418">Kinase</keyword>
<feature type="domain" description="PAS" evidence="7">
    <location>
        <begin position="411"/>
        <end position="481"/>
    </location>
</feature>
<dbReference type="AlphaFoldDB" id="A0A9X2BP15"/>
<dbReference type="SUPFAM" id="SSF55785">
    <property type="entry name" value="PYP-like sensor domain (PAS domain)"/>
    <property type="match status" value="3"/>
</dbReference>
<reference evidence="10" key="1">
    <citation type="submission" date="2022-04" db="EMBL/GenBank/DDBJ databases">
        <authorList>
            <person name="Seo M.-J."/>
        </authorList>
    </citation>
    <scope>NUCLEOTIDE SEQUENCE</scope>
    <source>
        <strain evidence="10">MBLB2552</strain>
    </source>
</reference>
<dbReference type="Pfam" id="PF00512">
    <property type="entry name" value="HisKA"/>
    <property type="match status" value="1"/>
</dbReference>
<dbReference type="CDD" id="cd01948">
    <property type="entry name" value="EAL"/>
    <property type="match status" value="1"/>
</dbReference>
<dbReference type="PROSITE" id="PS50112">
    <property type="entry name" value="PAS"/>
    <property type="match status" value="2"/>
</dbReference>
<evidence type="ECO:0000259" key="8">
    <source>
        <dbReference type="PROSITE" id="PS50113"/>
    </source>
</evidence>
<evidence type="ECO:0000313" key="11">
    <source>
        <dbReference type="Proteomes" id="UP001139534"/>
    </source>
</evidence>
<keyword evidence="1" id="KW-0808">Transferase</keyword>
<feature type="domain" description="PAC" evidence="8">
    <location>
        <begin position="484"/>
        <end position="536"/>
    </location>
</feature>
<dbReference type="Gene3D" id="1.10.287.130">
    <property type="match status" value="1"/>
</dbReference>
<dbReference type="SMART" id="SM00052">
    <property type="entry name" value="EAL"/>
    <property type="match status" value="1"/>
</dbReference>
<evidence type="ECO:0000256" key="2">
    <source>
        <dbReference type="ARBA" id="ARBA00022741"/>
    </source>
</evidence>
<name>A0A9X2BP15_9BACL</name>
<proteinExistence type="predicted"/>
<evidence type="ECO:0000256" key="4">
    <source>
        <dbReference type="ARBA" id="ARBA00022840"/>
    </source>
</evidence>
<comment type="caution">
    <text evidence="10">The sequence shown here is derived from an EMBL/GenBank/DDBJ whole genome shotgun (WGS) entry which is preliminary data.</text>
</comment>
<dbReference type="Pfam" id="PF08448">
    <property type="entry name" value="PAS_4"/>
    <property type="match status" value="2"/>
</dbReference>
<keyword evidence="2" id="KW-0547">Nucleotide-binding</keyword>
<dbReference type="PROSITE" id="PS50113">
    <property type="entry name" value="PAC"/>
    <property type="match status" value="2"/>
</dbReference>
<dbReference type="GO" id="GO:0000155">
    <property type="term" value="F:phosphorelay sensor kinase activity"/>
    <property type="evidence" value="ECO:0007669"/>
    <property type="project" value="InterPro"/>
</dbReference>
<accession>A0A9X2BP15</accession>
<dbReference type="NCBIfam" id="TIGR00229">
    <property type="entry name" value="sensory_box"/>
    <property type="match status" value="3"/>
</dbReference>
<protein>
    <submittedName>
        <fullName evidence="10">EAL domain-containing protein</fullName>
    </submittedName>
</protein>
<evidence type="ECO:0000256" key="3">
    <source>
        <dbReference type="ARBA" id="ARBA00022777"/>
    </source>
</evidence>
<gene>
    <name evidence="10" type="ORF">M0651_10000</name>
</gene>